<dbReference type="Gene3D" id="3.30.70.270">
    <property type="match status" value="1"/>
</dbReference>
<dbReference type="eggNOG" id="COG2199">
    <property type="taxonomic scope" value="Bacteria"/>
</dbReference>
<dbReference type="InterPro" id="IPR000160">
    <property type="entry name" value="GGDEF_dom"/>
</dbReference>
<keyword evidence="5" id="KW-1185">Reference proteome</keyword>
<dbReference type="SUPFAM" id="SSF55073">
    <property type="entry name" value="Nucleotide cyclase"/>
    <property type="match status" value="1"/>
</dbReference>
<dbReference type="Pfam" id="PF00990">
    <property type="entry name" value="GGDEF"/>
    <property type="match status" value="1"/>
</dbReference>
<dbReference type="Pfam" id="PF00672">
    <property type="entry name" value="HAMP"/>
    <property type="match status" value="1"/>
</dbReference>
<dbReference type="InterPro" id="IPR003660">
    <property type="entry name" value="HAMP_dom"/>
</dbReference>
<dbReference type="PROSITE" id="PS50885">
    <property type="entry name" value="HAMP"/>
    <property type="match status" value="1"/>
</dbReference>
<dbReference type="NCBIfam" id="TIGR00254">
    <property type="entry name" value="GGDEF"/>
    <property type="match status" value="1"/>
</dbReference>
<keyword evidence="1" id="KW-1133">Transmembrane helix</keyword>
<dbReference type="PROSITE" id="PS50887">
    <property type="entry name" value="GGDEF"/>
    <property type="match status" value="1"/>
</dbReference>
<dbReference type="Gene3D" id="3.30.450.20">
    <property type="entry name" value="PAS domain"/>
    <property type="match status" value="1"/>
</dbReference>
<dbReference type="eggNOG" id="COG5278">
    <property type="taxonomic scope" value="Bacteria"/>
</dbReference>
<evidence type="ECO:0000313" key="5">
    <source>
        <dbReference type="Proteomes" id="UP000017184"/>
    </source>
</evidence>
<feature type="transmembrane region" description="Helical" evidence="1">
    <location>
        <begin position="181"/>
        <end position="202"/>
    </location>
</feature>
<dbReference type="Gene3D" id="6.10.340.10">
    <property type="match status" value="1"/>
</dbReference>
<dbReference type="STRING" id="946483.Cenrod_0556"/>
<dbReference type="Pfam" id="PF05227">
    <property type="entry name" value="CHASE3"/>
    <property type="match status" value="1"/>
</dbReference>
<proteinExistence type="predicted"/>
<sequence length="549" mass="62745">MLNVTQRISLSFVLAVVTVLLVSVHWWLHIQRLQDVWAQESEVAQAGTEVNGVMLELRRAETAVLTYLLSHDPRDLETYEIARDEWPRRMARLRQLLIMHSARRTVVDALDSAITERFRTFRDLIDLSSEQHEHDTMHHVLGGAYQQQSVELHAYFTEFRALQVDLSEQLRSETRDQQRRIAMYFLYGAGLLVIAFGLFGIGTVQGIRRPLRVLMQGAARIGSGHFDHRIPHDRKDEFGVLANQFNIMAEEIAKHDHKLSQALLLSETVLLNSPVAMAVYRSDGKCLLVNEAYAKLLHTTREAVSKLSLFGIDAWIRTGFCDECLAALRQQTPHQYEVTIEGRADKPATFDCKIYPLRLYNEDHLLLQLIDLTERKELEAQLRHIAFHDPLTHLPNRRLLFDRMHRAIVYSKRNHSQLAVLFIDLDHFKSLNDTYGHDVGDLFLIEVARRLRRIVRDCDTVARFGGDEFVVLIENLGEDPESASDAAEAIAEKIRAVLRAKYELGEHTYWGAGSVGIVVCGGEECDDPDHILQRADEAMYAAKNRQGSK</sequence>
<dbReference type="SMART" id="SM00304">
    <property type="entry name" value="HAMP"/>
    <property type="match status" value="1"/>
</dbReference>
<dbReference type="RefSeq" id="WP_022771490.1">
    <property type="nucleotide sequence ID" value="NC_022576.1"/>
</dbReference>
<dbReference type="GO" id="GO:0007165">
    <property type="term" value="P:signal transduction"/>
    <property type="evidence" value="ECO:0007669"/>
    <property type="project" value="InterPro"/>
</dbReference>
<dbReference type="GO" id="GO:0016020">
    <property type="term" value="C:membrane"/>
    <property type="evidence" value="ECO:0007669"/>
    <property type="project" value="InterPro"/>
</dbReference>
<feature type="domain" description="GGDEF" evidence="3">
    <location>
        <begin position="416"/>
        <end position="549"/>
    </location>
</feature>
<dbReference type="EMBL" id="CP004885">
    <property type="protein sequence ID" value="AGX86669.1"/>
    <property type="molecule type" value="Genomic_DNA"/>
</dbReference>
<dbReference type="GO" id="GO:0003824">
    <property type="term" value="F:catalytic activity"/>
    <property type="evidence" value="ECO:0007669"/>
    <property type="project" value="UniProtKB-ARBA"/>
</dbReference>
<evidence type="ECO:0000313" key="4">
    <source>
        <dbReference type="EMBL" id="AGX86669.1"/>
    </source>
</evidence>
<keyword evidence="1" id="KW-0812">Transmembrane</keyword>
<reference evidence="4 5" key="1">
    <citation type="journal article" date="2013" name="Genome Biol.">
        <title>Genomic analysis reveals key aspects of prokaryotic symbiosis in the phototrophic consortium "Chlorochromatium aggregatum".</title>
        <authorList>
            <person name="Liu Z."/>
            <person name="Muller J."/>
            <person name="Li T."/>
            <person name="Alvey R.M."/>
            <person name="Vogl K."/>
            <person name="Frigaard N.U."/>
            <person name="Rockwell N.C."/>
            <person name="Boyd E.S."/>
            <person name="Tomsho L.P."/>
            <person name="Schuster S.C."/>
            <person name="Henke P."/>
            <person name="Rohde M."/>
            <person name="Overmann J."/>
            <person name="Bryant D.A."/>
        </authorList>
    </citation>
    <scope>NUCLEOTIDE SEQUENCE [LARGE SCALE GENOMIC DNA]</scope>
    <source>
        <strain evidence="4">CR</strain>
    </source>
</reference>
<name>U5N8Z8_9BURK</name>
<keyword evidence="1" id="KW-0472">Membrane</keyword>
<dbReference type="SUPFAM" id="SSF158472">
    <property type="entry name" value="HAMP domain-like"/>
    <property type="match status" value="1"/>
</dbReference>
<dbReference type="PANTHER" id="PTHR44757:SF2">
    <property type="entry name" value="BIOFILM ARCHITECTURE MAINTENANCE PROTEIN MBAA"/>
    <property type="match status" value="1"/>
</dbReference>
<dbReference type="InterPro" id="IPR007891">
    <property type="entry name" value="CHASE3"/>
</dbReference>
<evidence type="ECO:0000256" key="1">
    <source>
        <dbReference type="SAM" id="Phobius"/>
    </source>
</evidence>
<dbReference type="HOGENOM" id="CLU_495833_0_0_4"/>
<organism evidence="4 5">
    <name type="scientific">Candidatus Symbiobacter mobilis CR</name>
    <dbReference type="NCBI Taxonomy" id="946483"/>
    <lineage>
        <taxon>Bacteria</taxon>
        <taxon>Pseudomonadati</taxon>
        <taxon>Pseudomonadota</taxon>
        <taxon>Betaproteobacteria</taxon>
        <taxon>Burkholderiales</taxon>
        <taxon>Comamonadaceae</taxon>
    </lineage>
</organism>
<feature type="domain" description="HAMP" evidence="2">
    <location>
        <begin position="205"/>
        <end position="257"/>
    </location>
</feature>
<dbReference type="InterPro" id="IPR029787">
    <property type="entry name" value="Nucleotide_cyclase"/>
</dbReference>
<dbReference type="FunFam" id="3.30.70.270:FF:000001">
    <property type="entry name" value="Diguanylate cyclase domain protein"/>
    <property type="match status" value="1"/>
</dbReference>
<dbReference type="CDD" id="cd06225">
    <property type="entry name" value="HAMP"/>
    <property type="match status" value="1"/>
</dbReference>
<gene>
    <name evidence="4" type="ORF">Cenrod_0556</name>
</gene>
<dbReference type="AlphaFoldDB" id="U5N8Z8"/>
<dbReference type="SUPFAM" id="SSF55785">
    <property type="entry name" value="PYP-like sensor domain (PAS domain)"/>
    <property type="match status" value="1"/>
</dbReference>
<dbReference type="PANTHER" id="PTHR44757">
    <property type="entry name" value="DIGUANYLATE CYCLASE DGCP"/>
    <property type="match status" value="1"/>
</dbReference>
<dbReference type="eggNOG" id="COG5000">
    <property type="taxonomic scope" value="Bacteria"/>
</dbReference>
<dbReference type="InterPro" id="IPR052155">
    <property type="entry name" value="Biofilm_reg_signaling"/>
</dbReference>
<dbReference type="KEGG" id="cbx:Cenrod_0556"/>
<dbReference type="Proteomes" id="UP000017184">
    <property type="component" value="Chromosome"/>
</dbReference>
<dbReference type="InterPro" id="IPR035965">
    <property type="entry name" value="PAS-like_dom_sf"/>
</dbReference>
<evidence type="ECO:0000259" key="2">
    <source>
        <dbReference type="PROSITE" id="PS50885"/>
    </source>
</evidence>
<protein>
    <submittedName>
        <fullName evidence="4">Diguanylate cyclase</fullName>
    </submittedName>
</protein>
<feature type="transmembrane region" description="Helical" evidence="1">
    <location>
        <begin position="6"/>
        <end position="28"/>
    </location>
</feature>
<dbReference type="InterPro" id="IPR043128">
    <property type="entry name" value="Rev_trsase/Diguanyl_cyclase"/>
</dbReference>
<evidence type="ECO:0000259" key="3">
    <source>
        <dbReference type="PROSITE" id="PS50887"/>
    </source>
</evidence>
<dbReference type="CDD" id="cd01949">
    <property type="entry name" value="GGDEF"/>
    <property type="match status" value="1"/>
</dbReference>
<accession>U5N8Z8</accession>
<dbReference type="SMART" id="SM00267">
    <property type="entry name" value="GGDEF"/>
    <property type="match status" value="1"/>
</dbReference>